<evidence type="ECO:0000313" key="2">
    <source>
        <dbReference type="EMBL" id="KAB2632120.1"/>
    </source>
</evidence>
<feature type="compositionally biased region" description="Polar residues" evidence="1">
    <location>
        <begin position="131"/>
        <end position="140"/>
    </location>
</feature>
<feature type="region of interest" description="Disordered" evidence="1">
    <location>
        <begin position="122"/>
        <end position="149"/>
    </location>
</feature>
<evidence type="ECO:0000256" key="1">
    <source>
        <dbReference type="SAM" id="MobiDB-lite"/>
    </source>
</evidence>
<organism evidence="2 3">
    <name type="scientific">Pyrus ussuriensis x Pyrus communis</name>
    <dbReference type="NCBI Taxonomy" id="2448454"/>
    <lineage>
        <taxon>Eukaryota</taxon>
        <taxon>Viridiplantae</taxon>
        <taxon>Streptophyta</taxon>
        <taxon>Embryophyta</taxon>
        <taxon>Tracheophyta</taxon>
        <taxon>Spermatophyta</taxon>
        <taxon>Magnoliopsida</taxon>
        <taxon>eudicotyledons</taxon>
        <taxon>Gunneridae</taxon>
        <taxon>Pentapetalae</taxon>
        <taxon>rosids</taxon>
        <taxon>fabids</taxon>
        <taxon>Rosales</taxon>
        <taxon>Rosaceae</taxon>
        <taxon>Amygdaloideae</taxon>
        <taxon>Maleae</taxon>
        <taxon>Pyrus</taxon>
    </lineage>
</organism>
<evidence type="ECO:0000313" key="3">
    <source>
        <dbReference type="Proteomes" id="UP000327157"/>
    </source>
</evidence>
<comment type="caution">
    <text evidence="2">The sequence shown here is derived from an EMBL/GenBank/DDBJ whole genome shotgun (WGS) entry which is preliminary data.</text>
</comment>
<gene>
    <name evidence="2" type="ORF">D8674_028367</name>
</gene>
<reference evidence="2 3" key="3">
    <citation type="submission" date="2019-11" db="EMBL/GenBank/DDBJ databases">
        <title>A de novo genome assembly of a pear dwarfing rootstock.</title>
        <authorList>
            <person name="Wang F."/>
            <person name="Wang J."/>
            <person name="Li S."/>
            <person name="Zhang Y."/>
            <person name="Fang M."/>
            <person name="Ma L."/>
            <person name="Zhao Y."/>
            <person name="Jiang S."/>
        </authorList>
    </citation>
    <scope>NUCLEOTIDE SEQUENCE [LARGE SCALE GENOMIC DNA]</scope>
    <source>
        <strain evidence="2">S2</strain>
        <tissue evidence="2">Leaf</tissue>
    </source>
</reference>
<proteinExistence type="predicted"/>
<dbReference type="AlphaFoldDB" id="A0A5N5I399"/>
<dbReference type="EMBL" id="SMOL01000120">
    <property type="protein sequence ID" value="KAB2632120.1"/>
    <property type="molecule type" value="Genomic_DNA"/>
</dbReference>
<accession>A0A5N5I399</accession>
<name>A0A5N5I399_9ROSA</name>
<reference evidence="3" key="2">
    <citation type="submission" date="2019-10" db="EMBL/GenBank/DDBJ databases">
        <title>A de novo genome assembly of a pear dwarfing rootstock.</title>
        <authorList>
            <person name="Wang F."/>
            <person name="Wang J."/>
            <person name="Li S."/>
            <person name="Zhang Y."/>
            <person name="Fang M."/>
            <person name="Ma L."/>
            <person name="Zhao Y."/>
            <person name="Jiang S."/>
        </authorList>
    </citation>
    <scope>NUCLEOTIDE SEQUENCE [LARGE SCALE GENOMIC DNA]</scope>
</reference>
<evidence type="ECO:0008006" key="4">
    <source>
        <dbReference type="Google" id="ProtNLM"/>
    </source>
</evidence>
<protein>
    <recommendedName>
        <fullName evidence="4">TMV resistance protein N-like</fullName>
    </recommendedName>
</protein>
<dbReference type="Proteomes" id="UP000327157">
    <property type="component" value="Chromosome 6"/>
</dbReference>
<keyword evidence="3" id="KW-1185">Reference proteome</keyword>
<reference evidence="2 3" key="1">
    <citation type="submission" date="2019-09" db="EMBL/GenBank/DDBJ databases">
        <authorList>
            <person name="Ou C."/>
        </authorList>
    </citation>
    <scope>NUCLEOTIDE SEQUENCE [LARGE SCALE GENOMIC DNA]</scope>
    <source>
        <strain evidence="2">S2</strain>
        <tissue evidence="2">Leaf</tissue>
    </source>
</reference>
<sequence>MTKGEPFETNVNEATWMFRAANLEFPEGVAPSRILVKFLDQLFQDSFEDDASSSSKEKFISCIQQKDLAWGIQSDRVGYERGLETVADIARQGVGSTHASGDVGDNFELFSELETKAGPEVEEMAPRPARGSTSTPQVGQASAPPFSTIPPTMAYEVTEIPLPQPMKDAATEAPQTIISKAATSAAAFRGVQVMHFPLASIPTTNSLPKLVREFGKIQTRLMSQRRPFEPQHLQDQRWVFKEWM</sequence>